<accession>A0A1H9RL69</accession>
<evidence type="ECO:0000256" key="2">
    <source>
        <dbReference type="SAM" id="SignalP"/>
    </source>
</evidence>
<dbReference type="OrthoDB" id="3729017at2"/>
<evidence type="ECO:0000256" key="1">
    <source>
        <dbReference type="SAM" id="MobiDB-lite"/>
    </source>
</evidence>
<organism evidence="3 4">
    <name type="scientific">Propionibacterium cyclohexanicum</name>
    <dbReference type="NCBI Taxonomy" id="64702"/>
    <lineage>
        <taxon>Bacteria</taxon>
        <taxon>Bacillati</taxon>
        <taxon>Actinomycetota</taxon>
        <taxon>Actinomycetes</taxon>
        <taxon>Propionibacteriales</taxon>
        <taxon>Propionibacteriaceae</taxon>
        <taxon>Propionibacterium</taxon>
    </lineage>
</organism>
<evidence type="ECO:0008006" key="5">
    <source>
        <dbReference type="Google" id="ProtNLM"/>
    </source>
</evidence>
<name>A0A1H9RL69_9ACTN</name>
<protein>
    <recommendedName>
        <fullName evidence="5">Lipoprotein</fullName>
    </recommendedName>
</protein>
<sequence>MTRRIGRAPALLALLLAVCTGCAAAPGEPAPAPAPSTASADLSGPKGIEHFDFADAAWFDAQSGQTLQPGSNSSPASGAAWWKVDAASQGNPTQYADLNGDGYEDAVAWLTTGKGTEYWHYAYIWLWDPATRSAHQLDQPITDDKNCGNTTKSLSVSGATITVTRLIRQNQACDQQPDHEVTNTIALEKGVPVRTAPIRASTMPCLAPSSDPAKPSTLKNPLRLAPTSDAPVVGLDQMPYLVLGGPRGTLTDGFHQVLYHSSQDPVTWYCAYTDELK</sequence>
<dbReference type="EMBL" id="FOGZ01000008">
    <property type="protein sequence ID" value="SER73601.1"/>
    <property type="molecule type" value="Genomic_DNA"/>
</dbReference>
<keyword evidence="4" id="KW-1185">Reference proteome</keyword>
<keyword evidence="2" id="KW-0732">Signal</keyword>
<dbReference type="Proteomes" id="UP000198815">
    <property type="component" value="Unassembled WGS sequence"/>
</dbReference>
<gene>
    <name evidence="3" type="ORF">SAMN05443377_10811</name>
</gene>
<evidence type="ECO:0000313" key="4">
    <source>
        <dbReference type="Proteomes" id="UP000198815"/>
    </source>
</evidence>
<feature type="region of interest" description="Disordered" evidence="1">
    <location>
        <begin position="204"/>
        <end position="226"/>
    </location>
</feature>
<dbReference type="STRING" id="64702.SAMN05443377_10811"/>
<feature type="signal peptide" evidence="2">
    <location>
        <begin position="1"/>
        <end position="24"/>
    </location>
</feature>
<dbReference type="RefSeq" id="WP_091968711.1">
    <property type="nucleotide sequence ID" value="NZ_FOGZ01000008.1"/>
</dbReference>
<feature type="chain" id="PRO_5011783857" description="Lipoprotein" evidence="2">
    <location>
        <begin position="25"/>
        <end position="277"/>
    </location>
</feature>
<dbReference type="AlphaFoldDB" id="A0A1H9RL69"/>
<reference evidence="3 4" key="1">
    <citation type="submission" date="2016-10" db="EMBL/GenBank/DDBJ databases">
        <authorList>
            <person name="de Groot N.N."/>
        </authorList>
    </citation>
    <scope>NUCLEOTIDE SEQUENCE [LARGE SCALE GENOMIC DNA]</scope>
    <source>
        <strain evidence="3 4">DSM 16859</strain>
    </source>
</reference>
<evidence type="ECO:0000313" key="3">
    <source>
        <dbReference type="EMBL" id="SER73601.1"/>
    </source>
</evidence>
<proteinExistence type="predicted"/>